<evidence type="ECO:0000256" key="1">
    <source>
        <dbReference type="SAM" id="MobiDB-lite"/>
    </source>
</evidence>
<evidence type="ECO:0008006" key="4">
    <source>
        <dbReference type="Google" id="ProtNLM"/>
    </source>
</evidence>
<sequence length="447" mass="50393">MDPFRWFRTSNPPALPTGENRKNLLKLIDIYHPGYPDLNPLLSLHASDDGGVHYTIAYYACCIVAGNIWKPDEGRTKKTDEPFLSKTRKPTPIDIPEDDILLRYPIISSFDHWIFPADLPAPWKSLRPSTSSASETTEDPPPAVTYHNEACRITAYMNGLDMAHMIPQVCSLWFSANYMREYASSSTVYNNALDDTPNRLPIRTDVHRFLDRSHLTIAPKPNPKSSPTSTRSYTLATHVLRPPGKSDHANLEMINFYHNLKVYPLIGIPIEYTFARFAWSFFVDTVLLLFQGKVAKKTKFYISVSEESEETGERELVHKEFKKDPPLPRAGHKERGHSGKRSRSEMEGNSDDNADDTESVDSYGSTVYDAFFEDIHSEYNGSDTYSPRKRSRSSSPSNSESSGCDLDNNHDYKSTEQLSPHVSNNTTSPASPNNAAKLPLTETSLEC</sequence>
<dbReference type="Proteomes" id="UP001369815">
    <property type="component" value="Unassembled WGS sequence"/>
</dbReference>
<name>A0AAX6MU46_9PEZI</name>
<organism evidence="2 3">
    <name type="scientific">Daldinia eschscholtzii</name>
    <dbReference type="NCBI Taxonomy" id="292717"/>
    <lineage>
        <taxon>Eukaryota</taxon>
        <taxon>Fungi</taxon>
        <taxon>Dikarya</taxon>
        <taxon>Ascomycota</taxon>
        <taxon>Pezizomycotina</taxon>
        <taxon>Sordariomycetes</taxon>
        <taxon>Xylariomycetidae</taxon>
        <taxon>Xylariales</taxon>
        <taxon>Hypoxylaceae</taxon>
        <taxon>Daldinia</taxon>
    </lineage>
</organism>
<dbReference type="EMBL" id="JBANMG010000003">
    <property type="protein sequence ID" value="KAK6956024.1"/>
    <property type="molecule type" value="Genomic_DNA"/>
</dbReference>
<feature type="compositionally biased region" description="Low complexity" evidence="1">
    <location>
        <begin position="423"/>
        <end position="436"/>
    </location>
</feature>
<feature type="region of interest" description="Disordered" evidence="1">
    <location>
        <begin position="312"/>
        <end position="360"/>
    </location>
</feature>
<dbReference type="AlphaFoldDB" id="A0AAX6MU46"/>
<evidence type="ECO:0000313" key="2">
    <source>
        <dbReference type="EMBL" id="KAK6956024.1"/>
    </source>
</evidence>
<feature type="compositionally biased region" description="Basic and acidic residues" evidence="1">
    <location>
        <begin position="312"/>
        <end position="346"/>
    </location>
</feature>
<keyword evidence="3" id="KW-1185">Reference proteome</keyword>
<feature type="compositionally biased region" description="Acidic residues" evidence="1">
    <location>
        <begin position="348"/>
        <end position="359"/>
    </location>
</feature>
<feature type="region of interest" description="Disordered" evidence="1">
    <location>
        <begin position="378"/>
        <end position="447"/>
    </location>
</feature>
<proteinExistence type="predicted"/>
<gene>
    <name evidence="2" type="ORF">Daesc_003671</name>
</gene>
<evidence type="ECO:0000313" key="3">
    <source>
        <dbReference type="Proteomes" id="UP001369815"/>
    </source>
</evidence>
<feature type="compositionally biased region" description="Low complexity" evidence="1">
    <location>
        <begin position="393"/>
        <end position="402"/>
    </location>
</feature>
<protein>
    <recommendedName>
        <fullName evidence="4">HNH nuclease domain-containing protein</fullName>
    </recommendedName>
</protein>
<accession>A0AAX6MU46</accession>
<comment type="caution">
    <text evidence="2">The sequence shown here is derived from an EMBL/GenBank/DDBJ whole genome shotgun (WGS) entry which is preliminary data.</text>
</comment>
<reference evidence="2 3" key="1">
    <citation type="journal article" date="2024" name="Front Chem Biol">
        <title>Unveiling the potential of Daldinia eschscholtzii MFLUCC 19-0629 through bioactivity and bioinformatics studies for enhanced sustainable agriculture production.</title>
        <authorList>
            <person name="Brooks S."/>
            <person name="Weaver J.A."/>
            <person name="Klomchit A."/>
            <person name="Alharthi S.A."/>
            <person name="Onlamun T."/>
            <person name="Nurani R."/>
            <person name="Vong T.K."/>
            <person name="Alberti F."/>
            <person name="Greco C."/>
        </authorList>
    </citation>
    <scope>NUCLEOTIDE SEQUENCE [LARGE SCALE GENOMIC DNA]</scope>
    <source>
        <strain evidence="2">MFLUCC 19-0629</strain>
    </source>
</reference>